<dbReference type="SUPFAM" id="SSF55811">
    <property type="entry name" value="Nudix"/>
    <property type="match status" value="1"/>
</dbReference>
<dbReference type="STRING" id="586416.GZ22_05515"/>
<name>A0A285NZ05_9BACI</name>
<organism evidence="3 4">
    <name type="scientific">Terribacillus aidingensis</name>
    <dbReference type="NCBI Taxonomy" id="586416"/>
    <lineage>
        <taxon>Bacteria</taxon>
        <taxon>Bacillati</taxon>
        <taxon>Bacillota</taxon>
        <taxon>Bacilli</taxon>
        <taxon>Bacillales</taxon>
        <taxon>Bacillaceae</taxon>
        <taxon>Terribacillus</taxon>
    </lineage>
</organism>
<protein>
    <submittedName>
        <fullName evidence="3">ADP-ribose pyrophosphatase YjhB, NUDIX family</fullName>
    </submittedName>
</protein>
<feature type="domain" description="Nudix hydrolase" evidence="2">
    <location>
        <begin position="1"/>
        <end position="135"/>
    </location>
</feature>
<evidence type="ECO:0000313" key="4">
    <source>
        <dbReference type="Proteomes" id="UP000219356"/>
    </source>
</evidence>
<dbReference type="AlphaFoldDB" id="A0A285NZ05"/>
<dbReference type="Gene3D" id="3.90.79.10">
    <property type="entry name" value="Nucleoside Triphosphate Pyrophosphohydrolase"/>
    <property type="match status" value="1"/>
</dbReference>
<comment type="similarity">
    <text evidence="1">Belongs to the Nudix hydrolase family.</text>
</comment>
<dbReference type="Proteomes" id="UP000219356">
    <property type="component" value="Unassembled WGS sequence"/>
</dbReference>
<gene>
    <name evidence="3" type="ORF">SAMN05421503_2249</name>
</gene>
<dbReference type="InterPro" id="IPR015797">
    <property type="entry name" value="NUDIX_hydrolase-like_dom_sf"/>
</dbReference>
<dbReference type="PANTHER" id="PTHR43736:SF1">
    <property type="entry name" value="DIHYDRONEOPTERIN TRIPHOSPHATE DIPHOSPHATASE"/>
    <property type="match status" value="1"/>
</dbReference>
<dbReference type="Pfam" id="PF00293">
    <property type="entry name" value="NUDIX"/>
    <property type="match status" value="1"/>
</dbReference>
<reference evidence="4" key="1">
    <citation type="submission" date="2017-09" db="EMBL/GenBank/DDBJ databases">
        <authorList>
            <person name="Varghese N."/>
            <person name="Submissions S."/>
        </authorList>
    </citation>
    <scope>NUCLEOTIDE SEQUENCE [LARGE SCALE GENOMIC DNA]</scope>
    <source>
        <strain evidence="4">CGMCC 1.8913</strain>
    </source>
</reference>
<dbReference type="CDD" id="cd02883">
    <property type="entry name" value="NUDIX_Hydrolase"/>
    <property type="match status" value="1"/>
</dbReference>
<keyword evidence="4" id="KW-1185">Reference proteome</keyword>
<dbReference type="InterPro" id="IPR000086">
    <property type="entry name" value="NUDIX_hydrolase_dom"/>
</dbReference>
<evidence type="ECO:0000256" key="1">
    <source>
        <dbReference type="ARBA" id="ARBA00005582"/>
    </source>
</evidence>
<dbReference type="RefSeq" id="WP_097042158.1">
    <property type="nucleotide sequence ID" value="NZ_OBEK01000003.1"/>
</dbReference>
<evidence type="ECO:0000313" key="3">
    <source>
        <dbReference type="EMBL" id="SNZ14163.1"/>
    </source>
</evidence>
<dbReference type="PANTHER" id="PTHR43736">
    <property type="entry name" value="ADP-RIBOSE PYROPHOSPHATASE"/>
    <property type="match status" value="1"/>
</dbReference>
<dbReference type="OrthoDB" id="3531896at2"/>
<dbReference type="PROSITE" id="PS51462">
    <property type="entry name" value="NUDIX"/>
    <property type="match status" value="1"/>
</dbReference>
<sequence length="142" mass="15922">MFIVNVEGAIHRNGKWLLIKRSEKEEHAAGAISMVGGKCDQEGMSSDILERTLKREIYEEVGIKVNDLTYVNSSSFVTDKGTHVIDIVFLCEHISGEPYAKSEEEVAAVMWMSAQEVLENQHSPGYLKENIRQAELVLLQGK</sequence>
<evidence type="ECO:0000259" key="2">
    <source>
        <dbReference type="PROSITE" id="PS51462"/>
    </source>
</evidence>
<proteinExistence type="inferred from homology"/>
<dbReference type="EMBL" id="OBEK01000003">
    <property type="protein sequence ID" value="SNZ14163.1"/>
    <property type="molecule type" value="Genomic_DNA"/>
</dbReference>
<accession>A0A285NZ05</accession>